<evidence type="ECO:0000256" key="7">
    <source>
        <dbReference type="SAM" id="Phobius"/>
    </source>
</evidence>
<evidence type="ECO:0000313" key="10">
    <source>
        <dbReference type="Proteomes" id="UP001642464"/>
    </source>
</evidence>
<protein>
    <submittedName>
        <fullName evidence="9">Ion_trans domain-containing protein</fullName>
    </submittedName>
</protein>
<keyword evidence="5" id="KW-0175">Coiled coil</keyword>
<dbReference type="Gene3D" id="1.20.120.350">
    <property type="entry name" value="Voltage-gated potassium channels. Chain C"/>
    <property type="match status" value="1"/>
</dbReference>
<comment type="subcellular location">
    <subcellularLocation>
        <location evidence="1">Membrane</location>
        <topology evidence="1">Multi-pass membrane protein</topology>
    </subcellularLocation>
</comment>
<feature type="region of interest" description="Disordered" evidence="6">
    <location>
        <begin position="474"/>
        <end position="493"/>
    </location>
</feature>
<feature type="transmembrane region" description="Helical" evidence="7">
    <location>
        <begin position="27"/>
        <end position="50"/>
    </location>
</feature>
<feature type="coiled-coil region" evidence="5">
    <location>
        <begin position="1533"/>
        <end position="1560"/>
    </location>
</feature>
<reference evidence="9 10" key="1">
    <citation type="submission" date="2024-02" db="EMBL/GenBank/DDBJ databases">
        <authorList>
            <person name="Chen Y."/>
            <person name="Shah S."/>
            <person name="Dougan E. K."/>
            <person name="Thang M."/>
            <person name="Chan C."/>
        </authorList>
    </citation>
    <scope>NUCLEOTIDE SEQUENCE [LARGE SCALE GENOMIC DNA]</scope>
</reference>
<comment type="caution">
    <text evidence="9">The sequence shown here is derived from an EMBL/GenBank/DDBJ whole genome shotgun (WGS) entry which is preliminary data.</text>
</comment>
<gene>
    <name evidence="9" type="ORF">SCF082_LOCUS51766</name>
</gene>
<feature type="transmembrane region" description="Helical" evidence="7">
    <location>
        <begin position="56"/>
        <end position="76"/>
    </location>
</feature>
<evidence type="ECO:0000256" key="5">
    <source>
        <dbReference type="SAM" id="Coils"/>
    </source>
</evidence>
<evidence type="ECO:0000256" key="4">
    <source>
        <dbReference type="ARBA" id="ARBA00023136"/>
    </source>
</evidence>
<organism evidence="9 10">
    <name type="scientific">Durusdinium trenchii</name>
    <dbReference type="NCBI Taxonomy" id="1381693"/>
    <lineage>
        <taxon>Eukaryota</taxon>
        <taxon>Sar</taxon>
        <taxon>Alveolata</taxon>
        <taxon>Dinophyceae</taxon>
        <taxon>Suessiales</taxon>
        <taxon>Symbiodiniaceae</taxon>
        <taxon>Durusdinium</taxon>
    </lineage>
</organism>
<evidence type="ECO:0000256" key="2">
    <source>
        <dbReference type="ARBA" id="ARBA00022692"/>
    </source>
</evidence>
<evidence type="ECO:0000256" key="1">
    <source>
        <dbReference type="ARBA" id="ARBA00004141"/>
    </source>
</evidence>
<dbReference type="Proteomes" id="UP001642464">
    <property type="component" value="Unassembled WGS sequence"/>
</dbReference>
<sequence>MPASGTSVALLMAYEKSKKPKSRSQRWVSVVTALSTGAIIISFIMMGVALDTDPELQIWLALDTIFAMIFVAEVVVKSYVLTPKAYFFGRDGLWNSFDVGLSLVAVAEIVINIIFTSAGAQAKAALVLRGLRLARMARLAKLMLGRSDGQWILPSSLPFLGDDLPYSDYLRLWAQIVIALGFRAGVQTFSDQVQNDCSYKSNVFGDYYDLSPELNDELPAGCKLHYMYGLEFCSSVMGCMFSIFRCMISECTTKGGRSLTMVFSDGIGLEFDAFYAISMVAVIFGLFNIITAIFVEATLSLGDDGVQPSAKASEQENAGTDGMALLSDTFQKGLTKGMRLWKGMGNDAPAPSNALQKGEIYLSEEEFNQLVRHPDAAWLFASWLVRLILNDLDVWLGSIKVLPNNGKQVMAAWQSSMARCCELFPPTPRSGAEFRALLASIGQSLTWKRVVGVGAAAVARSAAASCHRLLAKDVMEPGPGETGEKPDDEEPISLSSDNFALIVGGKLVPHSVKFLEMFSAIKEKRKPDQEIVGGRTRQRKLQYCLAEGCRLITASKLLSGRDARKNRMAVRYNACDQNCEASSGFVGIFDLAEHQDLTAVGIGQATILTLRDVLAPRHLAPYTEMMRIEMAALYPVALNLAKKNGYDVPTAWKVAIQRERKLCGKRACNEASKLIARRQAFGFSTSNVEFTKSMWRAEVGVQVLNEELHIQFSNEAHRDRVISMAQVEWVKRLQKLKMKFEWNSDVVSAHKEAVRGLLDLWPDFLNCDPLMVREGGVEEMSFAFVKAAWRDRSDDAKMESWKRTSSSSGLQQFTLSGSLPVTVPFTAAVHLECAFSSDHWSSLCSLVKNRRVVSEFLDQAAFAQELKRIEEDYAQEAKDRKKSQKDHVSEEEEEIPPEEENEEESNEKKQFEHMLVGEVPQVLEDVKSEKVATTVKLIVEPTSEEQLVDLFQHSFMADYSDEKKLGQPIGQDPERYRVAWTFKVRVRFEDSVDGAPVFSSSDIFFMNDGGRAGNKNQLCNLRRDDQPVQKAERTLTIIYDEESLMKRKERVKGVIGLIKQFETIHILTPPEGCRLMKKNRLHYPGTNRGDCIYGVRMPSFDGANVWEMTLGRKTDSAKEPVFYHAGPYCLDEEIIVDELTKRLEQLTFKSMQDAKDPLYCAELTKIIKDSKTLAEKQTKGGKRKGEEKEIEELFGKAGIPYKLAFASEMDDALRGLEKVQVAFATEANPTEIYSIEKEVQESQGAQALAAGHSGGHSSSAWEGGSLVGSAIDSTYGIDSFFGFLDSLWIDVTDAGSISDPSANGKPMAPTPSNVSFISYITNVINLNLRNGPTQTGKQMRTNTLARSTSLYIPRLQDKNRIPEIPRRRKSTDTHHGTEHIFMCHATEECNLLNLLQSGRFRASTQHSRDAKGFYAQGYVTSGSASHDAWHTARVIDKTCHMDKNRAGIYPPLHGMGDGEEVYQGGEPEGERLLTDGHGVVNHDKGKCYIVNPDNAVIRGIAWQCSVLRPTKTAWPSVCPTSPPICDSLLHRFQELIEQLLAEQEEEVRCLKEENSAMREQLLNPLSPDDSVQDSGSPVSNAILCLSVLVK</sequence>
<proteinExistence type="predicted"/>
<keyword evidence="3 7" id="KW-1133">Transmembrane helix</keyword>
<dbReference type="InterPro" id="IPR005821">
    <property type="entry name" value="Ion_trans_dom"/>
</dbReference>
<keyword evidence="2 7" id="KW-0812">Transmembrane</keyword>
<dbReference type="InterPro" id="IPR027359">
    <property type="entry name" value="Volt_channel_dom_sf"/>
</dbReference>
<accession>A0ABP0SGP3</accession>
<evidence type="ECO:0000256" key="3">
    <source>
        <dbReference type="ARBA" id="ARBA00022989"/>
    </source>
</evidence>
<feature type="compositionally biased region" description="Acidic residues" evidence="6">
    <location>
        <begin position="889"/>
        <end position="905"/>
    </location>
</feature>
<evidence type="ECO:0000259" key="8">
    <source>
        <dbReference type="Pfam" id="PF00520"/>
    </source>
</evidence>
<dbReference type="SUPFAM" id="SSF81324">
    <property type="entry name" value="Voltage-gated potassium channels"/>
    <property type="match status" value="1"/>
</dbReference>
<evidence type="ECO:0000256" key="6">
    <source>
        <dbReference type="SAM" id="MobiDB-lite"/>
    </source>
</evidence>
<dbReference type="EMBL" id="CAXAMM010043751">
    <property type="protein sequence ID" value="CAK9111547.1"/>
    <property type="molecule type" value="Genomic_DNA"/>
</dbReference>
<name>A0ABP0SGP3_9DINO</name>
<feature type="transmembrane region" description="Helical" evidence="7">
    <location>
        <begin position="273"/>
        <end position="295"/>
    </location>
</feature>
<feature type="domain" description="Ion transport" evidence="8">
    <location>
        <begin position="34"/>
        <end position="296"/>
    </location>
</feature>
<evidence type="ECO:0000313" key="9">
    <source>
        <dbReference type="EMBL" id="CAK9111547.1"/>
    </source>
</evidence>
<keyword evidence="10" id="KW-1185">Reference proteome</keyword>
<keyword evidence="4 7" id="KW-0472">Membrane</keyword>
<dbReference type="Pfam" id="PF00520">
    <property type="entry name" value="Ion_trans"/>
    <property type="match status" value="1"/>
</dbReference>
<feature type="region of interest" description="Disordered" evidence="6">
    <location>
        <begin position="876"/>
        <end position="909"/>
    </location>
</feature>